<sequence>MTTQRTPDSATGKVIRRNIDTILAAKEMMPKELYSALGMAASSYSLMFKNAGGPKTRALMRIAKALGVSIAELTK</sequence>
<name>A0A0F9U2D3_9ZZZZ</name>
<comment type="caution">
    <text evidence="2">The sequence shown here is derived from an EMBL/GenBank/DDBJ whole genome shotgun (WGS) entry which is preliminary data.</text>
</comment>
<proteinExistence type="predicted"/>
<dbReference type="SUPFAM" id="SSF47413">
    <property type="entry name" value="lambda repressor-like DNA-binding domains"/>
    <property type="match status" value="1"/>
</dbReference>
<dbReference type="Gene3D" id="1.10.260.40">
    <property type="entry name" value="lambda repressor-like DNA-binding domains"/>
    <property type="match status" value="1"/>
</dbReference>
<dbReference type="PROSITE" id="PS50943">
    <property type="entry name" value="HTH_CROC1"/>
    <property type="match status" value="1"/>
</dbReference>
<dbReference type="EMBL" id="LAZR01000138">
    <property type="protein sequence ID" value="KKN87395.1"/>
    <property type="molecule type" value="Genomic_DNA"/>
</dbReference>
<dbReference type="Pfam" id="PF13443">
    <property type="entry name" value="HTH_26"/>
    <property type="match status" value="1"/>
</dbReference>
<dbReference type="InterPro" id="IPR001387">
    <property type="entry name" value="Cro/C1-type_HTH"/>
</dbReference>
<gene>
    <name evidence="2" type="ORF">LCGC14_0258500</name>
</gene>
<protein>
    <recommendedName>
        <fullName evidence="1">HTH cro/C1-type domain-containing protein</fullName>
    </recommendedName>
</protein>
<dbReference type="AlphaFoldDB" id="A0A0F9U2D3"/>
<reference evidence="2" key="1">
    <citation type="journal article" date="2015" name="Nature">
        <title>Complex archaea that bridge the gap between prokaryotes and eukaryotes.</title>
        <authorList>
            <person name="Spang A."/>
            <person name="Saw J.H."/>
            <person name="Jorgensen S.L."/>
            <person name="Zaremba-Niedzwiedzka K."/>
            <person name="Martijn J."/>
            <person name="Lind A.E."/>
            <person name="van Eijk R."/>
            <person name="Schleper C."/>
            <person name="Guy L."/>
            <person name="Ettema T.J."/>
        </authorList>
    </citation>
    <scope>NUCLEOTIDE SEQUENCE</scope>
</reference>
<accession>A0A0F9U2D3</accession>
<dbReference type="GO" id="GO:0003677">
    <property type="term" value="F:DNA binding"/>
    <property type="evidence" value="ECO:0007669"/>
    <property type="project" value="InterPro"/>
</dbReference>
<dbReference type="InterPro" id="IPR010982">
    <property type="entry name" value="Lambda_DNA-bd_dom_sf"/>
</dbReference>
<dbReference type="SMART" id="SM00530">
    <property type="entry name" value="HTH_XRE"/>
    <property type="match status" value="1"/>
</dbReference>
<feature type="domain" description="HTH cro/C1-type" evidence="1">
    <location>
        <begin position="31"/>
        <end position="73"/>
    </location>
</feature>
<evidence type="ECO:0000259" key="1">
    <source>
        <dbReference type="PROSITE" id="PS50943"/>
    </source>
</evidence>
<dbReference type="CDD" id="cd00093">
    <property type="entry name" value="HTH_XRE"/>
    <property type="match status" value="1"/>
</dbReference>
<evidence type="ECO:0000313" key="2">
    <source>
        <dbReference type="EMBL" id="KKN87395.1"/>
    </source>
</evidence>
<organism evidence="2">
    <name type="scientific">marine sediment metagenome</name>
    <dbReference type="NCBI Taxonomy" id="412755"/>
    <lineage>
        <taxon>unclassified sequences</taxon>
        <taxon>metagenomes</taxon>
        <taxon>ecological metagenomes</taxon>
    </lineage>
</organism>